<dbReference type="EMBL" id="NSKB01000003">
    <property type="protein sequence ID" value="PAU77483.1"/>
    <property type="molecule type" value="Genomic_DNA"/>
</dbReference>
<name>A0A2A2EYV0_9GAMM</name>
<sequence length="1111" mass="122226">MADTDVQSTARDGAFDETSFGSGVCPLLMDVTLFPVRYAIDEAPRQADEPAPHPLSERWQGPDYPRLTTRGYTLRQLRDGWLYVYVEEGDEQRIDEYAIDGATFNGEPHLTYSTGAHLELAYSPVQWTERIHERMLADAEARQRLMRPLDLMAALGATLATGNDPLPAHVGPLTELDEHVADITPNGAVDDFTSTTVATVEWDSDVTDVGGDDEESVYEVLAHKPEISQDSVLAKVKKHDEAVFVALDDDLGIVNDLTLNLSSCVTEWEAFDDDKGHKLRIAEAVERLCGVDEALLPEGMDTDTRREALRVLYERHDAERTRGLEEVGNIYATGLPGYDPDQFQTRADAIAEELSALGINDIDQDAIEAWNAKERWRADVRFDEAIDYVREHAPELERLLERVAMARSDLIVWLERLPPSALAQGFDVCEEEQLRALLELVGMVNLPLCSTEEGQAWFNEALRNSDSLLGLTLSGFDPGVDRALVGIAHSFIETGTSDSSHAMVEPGDVIPALDLAAAVQGVLSLDSVQDSRLLQGVKTEAGESASKVIEVLKDIVSDSAKALWESLTVQALPSLNGRGHNGETVSYAMKYVVINGATHQELRGKNLTQNGEYDTQLATWQREMTALEQRIESVRRRISFGQANPGEVHLLDGLQREREALVLAQPRRFAGDGHPHLASAGMMWLKDHQRLMADRVGAGAQQARRWYQQSPGALALLIAGLNVANVSNTLEKIRRDGAGTDEWIELGSQLGYASSALMALWVMPFWNRATARLTGNRQARTIASAGVRAWEHQGRFSASRLAARLASRVAGLTTLGVVGAGLEALQVYHRYGQSNSREERIALAGKGMSTGVITLTTGAQLIGAVRGRIATASFAWVMGPWAVWTIAIASAAYLLSSWIADYFHRDSFRQWLHESSWGTASRWTDGDDEQRAEEWRELMELLLRPTLRLTPAALGNPVGAGASPLLNSRLLGSFTNRERGYWIQLALPASISGERVRISMEAARGTWVPASSFAEQPSEISLHESAAYSEDDALRVWQAWLPSSEHSSGQSFELKVSYIDTSLAPPGETRSLFIFEKEDPGRGKRIIDAKVARESWGSGLTFTVPLSSSQV</sequence>
<feature type="coiled-coil region" evidence="1">
    <location>
        <begin position="610"/>
        <end position="637"/>
    </location>
</feature>
<protein>
    <recommendedName>
        <fullName evidence="3">Toxin VasX N-terminal region domain-containing protein</fullName>
    </recommendedName>
</protein>
<accession>A0A2A2EYV0</accession>
<organism evidence="4 5">
    <name type="scientific">Halomonas salipaludis</name>
    <dbReference type="NCBI Taxonomy" id="2032625"/>
    <lineage>
        <taxon>Bacteria</taxon>
        <taxon>Pseudomonadati</taxon>
        <taxon>Pseudomonadota</taxon>
        <taxon>Gammaproteobacteria</taxon>
        <taxon>Oceanospirillales</taxon>
        <taxon>Halomonadaceae</taxon>
        <taxon>Halomonas</taxon>
    </lineage>
</organism>
<evidence type="ECO:0000313" key="4">
    <source>
        <dbReference type="EMBL" id="PAU77483.1"/>
    </source>
</evidence>
<proteinExistence type="predicted"/>
<comment type="caution">
    <text evidence="4">The sequence shown here is derived from an EMBL/GenBank/DDBJ whole genome shotgun (WGS) entry which is preliminary data.</text>
</comment>
<feature type="transmembrane region" description="Helical" evidence="2">
    <location>
        <begin position="881"/>
        <end position="900"/>
    </location>
</feature>
<keyword evidence="5" id="KW-1185">Reference proteome</keyword>
<reference evidence="4 5" key="1">
    <citation type="submission" date="2017-08" db="EMBL/GenBank/DDBJ databases">
        <title>Halomonas alkalisoli sp. nov., isolated from saline alkaline soil.</title>
        <authorList>
            <person name="Wang D."/>
            <person name="Zhang G."/>
        </authorList>
    </citation>
    <scope>NUCLEOTIDE SEQUENCE [LARGE SCALE GENOMIC DNA]</scope>
    <source>
        <strain evidence="4 5">WRN001</strain>
    </source>
</reference>
<dbReference type="OrthoDB" id="6339631at2"/>
<keyword evidence="2" id="KW-0812">Transmembrane</keyword>
<dbReference type="RefSeq" id="WP_095620646.1">
    <property type="nucleotide sequence ID" value="NZ_NSKB01000003.1"/>
</dbReference>
<dbReference type="CDD" id="cd20708">
    <property type="entry name" value="MIX_IV"/>
    <property type="match status" value="1"/>
</dbReference>
<dbReference type="Pfam" id="PF20249">
    <property type="entry name" value="VasX_N"/>
    <property type="match status" value="1"/>
</dbReference>
<dbReference type="Proteomes" id="UP000217771">
    <property type="component" value="Unassembled WGS sequence"/>
</dbReference>
<feature type="domain" description="Toxin VasX N-terminal region" evidence="3">
    <location>
        <begin position="26"/>
        <end position="153"/>
    </location>
</feature>
<keyword evidence="2" id="KW-0472">Membrane</keyword>
<evidence type="ECO:0000259" key="3">
    <source>
        <dbReference type="Pfam" id="PF20249"/>
    </source>
</evidence>
<keyword evidence="2" id="KW-1133">Transmembrane helix</keyword>
<evidence type="ECO:0000313" key="5">
    <source>
        <dbReference type="Proteomes" id="UP000217771"/>
    </source>
</evidence>
<gene>
    <name evidence="4" type="ORF">CK498_09660</name>
</gene>
<keyword evidence="1" id="KW-0175">Coiled coil</keyword>
<dbReference type="InterPro" id="IPR046864">
    <property type="entry name" value="VasX_N"/>
</dbReference>
<dbReference type="AlphaFoldDB" id="A0A2A2EYV0"/>
<evidence type="ECO:0000256" key="1">
    <source>
        <dbReference type="SAM" id="Coils"/>
    </source>
</evidence>
<evidence type="ECO:0000256" key="2">
    <source>
        <dbReference type="SAM" id="Phobius"/>
    </source>
</evidence>